<protein>
    <submittedName>
        <fullName evidence="1">Trypsin-like peptidase domain-containing protein</fullName>
    </submittedName>
</protein>
<dbReference type="EMBL" id="JAEKJZ010000003">
    <property type="protein sequence ID" value="MBN9672165.1"/>
    <property type="molecule type" value="Genomic_DNA"/>
</dbReference>
<evidence type="ECO:0000313" key="1">
    <source>
        <dbReference type="EMBL" id="MBN9672165.1"/>
    </source>
</evidence>
<evidence type="ECO:0000313" key="2">
    <source>
        <dbReference type="Proteomes" id="UP000664096"/>
    </source>
</evidence>
<dbReference type="PANTHER" id="PTHR14389:SF3">
    <property type="entry name" value="PROTEIN FAM111A-LIKE"/>
    <property type="match status" value="1"/>
</dbReference>
<reference evidence="1" key="1">
    <citation type="submission" date="2020-12" db="EMBL/GenBank/DDBJ databases">
        <title>Oil enriched cultivation method for isolating marine PHA-producing bacteria.</title>
        <authorList>
            <person name="Zheng W."/>
            <person name="Yu S."/>
            <person name="Huang Y."/>
        </authorList>
    </citation>
    <scope>NUCLEOTIDE SEQUENCE</scope>
    <source>
        <strain evidence="1">SY-2-12</strain>
    </source>
</reference>
<comment type="caution">
    <text evidence="1">The sequence shown here is derived from an EMBL/GenBank/DDBJ whole genome shotgun (WGS) entry which is preliminary data.</text>
</comment>
<dbReference type="InterPro" id="IPR009003">
    <property type="entry name" value="Peptidase_S1_PA"/>
</dbReference>
<dbReference type="InterPro" id="IPR043504">
    <property type="entry name" value="Peptidase_S1_PA_chymotrypsin"/>
</dbReference>
<gene>
    <name evidence="1" type="ORF">JF539_17565</name>
</gene>
<dbReference type="Pfam" id="PF13365">
    <property type="entry name" value="Trypsin_2"/>
    <property type="match status" value="1"/>
</dbReference>
<dbReference type="AlphaFoldDB" id="A0A939J5E5"/>
<dbReference type="Gene3D" id="2.40.10.10">
    <property type="entry name" value="Trypsin-like serine proteases"/>
    <property type="match status" value="2"/>
</dbReference>
<accession>A0A939J5E5</accession>
<proteinExistence type="predicted"/>
<dbReference type="SUPFAM" id="SSF50494">
    <property type="entry name" value="Trypsin-like serine proteases"/>
    <property type="match status" value="1"/>
</dbReference>
<sequence length="368" mass="40068">MTLTPKQVQDLARLLAGTLSKDDLEDIVELSTGDGLFEFWVGEGKPLQRTIQDFLKETELEGITREFLAEVYRKRPNRNDVRIEIALLFPEIVDLASQAPPEFAMQRTGVAEASVSSGSYAPGLQRVIKPHLHHQNIGTWAKNLLRVQRRVCRVEIGGAAAGTGFLVGPDCVLTNWHVVEHASTEQIDCRFDYQVLASGGRDEGVAVSVSGNAPLAFSPYAKAEKTETPDDPPPTANELDFALLALDRPIGSEFVAGEERGWITLPAEEANLRTGDPLIIVQHPDGLPMKLAIDTEAVLASPVPERIRYSTNTLNGSSGSPCLTMEWALVALHHLGDPAWGTPVFNQGIPAHLIRQKIKSAGKESHLG</sequence>
<dbReference type="PANTHER" id="PTHR14389">
    <property type="entry name" value="SI:CH1073-475A24.1"/>
    <property type="match status" value="1"/>
</dbReference>
<name>A0A939J5E5_9HYPH</name>
<organism evidence="1 2">
    <name type="scientific">Roseibium aggregatum</name>
    <dbReference type="NCBI Taxonomy" id="187304"/>
    <lineage>
        <taxon>Bacteria</taxon>
        <taxon>Pseudomonadati</taxon>
        <taxon>Pseudomonadota</taxon>
        <taxon>Alphaproteobacteria</taxon>
        <taxon>Hyphomicrobiales</taxon>
        <taxon>Stappiaceae</taxon>
        <taxon>Roseibium</taxon>
    </lineage>
</organism>
<dbReference type="Proteomes" id="UP000664096">
    <property type="component" value="Unassembled WGS sequence"/>
</dbReference>
<dbReference type="RefSeq" id="WP_207141991.1">
    <property type="nucleotide sequence ID" value="NZ_JAEKJZ010000003.1"/>
</dbReference>